<evidence type="ECO:0000313" key="2">
    <source>
        <dbReference type="Proteomes" id="UP001190465"/>
    </source>
</evidence>
<evidence type="ECO:0000313" key="1">
    <source>
        <dbReference type="EMBL" id="CAJ1511118.1"/>
    </source>
</evidence>
<dbReference type="Proteomes" id="UP001190465">
    <property type="component" value="Chromosome"/>
</dbReference>
<dbReference type="RefSeq" id="WP_308480290.1">
    <property type="nucleotide sequence ID" value="NZ_OY726397.1"/>
</dbReference>
<proteinExistence type="predicted"/>
<keyword evidence="2" id="KW-1185">Reference proteome</keyword>
<sequence>MVPDHWPVTACAIEPLTAQQTDELTDALDPTLESAERDDVRVRCDGVPFYVEQIVADMRMATLGQRRVPDTLYEPLIAPLRAGSNMLPVVEAAAIGREVDKSILTAMVDLDESQVDDVLDRLNEAGVLVPAGPDV</sequence>
<name>A0ABM9M7E3_9MYCO</name>
<accession>A0ABM9M7E3</accession>
<organism evidence="1 2">
    <name type="scientific">[Mycobacterium] burgundiense</name>
    <dbReference type="NCBI Taxonomy" id="3064286"/>
    <lineage>
        <taxon>Bacteria</taxon>
        <taxon>Bacillati</taxon>
        <taxon>Actinomycetota</taxon>
        <taxon>Actinomycetes</taxon>
        <taxon>Mycobacteriales</taxon>
        <taxon>Mycobacteriaceae</taxon>
        <taxon>Mycolicibacterium</taxon>
    </lineage>
</organism>
<dbReference type="EMBL" id="OY726397">
    <property type="protein sequence ID" value="CAJ1511118.1"/>
    <property type="molecule type" value="Genomic_DNA"/>
</dbReference>
<protein>
    <submittedName>
        <fullName evidence="1">Uncharacterized protein</fullName>
    </submittedName>
</protein>
<reference evidence="1 2" key="1">
    <citation type="submission" date="2023-08" db="EMBL/GenBank/DDBJ databases">
        <authorList>
            <person name="Folkvardsen B D."/>
            <person name="Norman A."/>
        </authorList>
    </citation>
    <scope>NUCLEOTIDE SEQUENCE [LARGE SCALE GENOMIC DNA]</scope>
    <source>
        <strain evidence="1 2">Mu0053</strain>
    </source>
</reference>
<gene>
    <name evidence="1" type="ORF">MU0053_005035</name>
</gene>